<dbReference type="PRINTS" id="PR00080">
    <property type="entry name" value="SDRFAMILY"/>
</dbReference>
<sequence>MKKVILVTGASAGIGLATATTLANEGHAVYGTSRTIDEGDNYPFTVIRMDVTDDVSVQAAVRKIMSEEGRIDVLINNAGNGIAGALYDTPVDAARSQFEVNFFGVIRVSRTVLQLMIPRRTGLIINVSSIAGLIGLPYQGLYSASKFAIEGYSQSLRMELASTGIHIAVINPGDFRTAFTNNRQKLPFDFPDNSLRKDYESALASMERDEAKGGDPARVASRISRIVNSARPKQNYPVGALGQTIAPLLKALLPGKLFVRLMNDHYGLR</sequence>
<evidence type="ECO:0000256" key="1">
    <source>
        <dbReference type="ARBA" id="ARBA00006484"/>
    </source>
</evidence>
<dbReference type="RefSeq" id="WP_117393683.1">
    <property type="nucleotide sequence ID" value="NZ_QWDC01000004.1"/>
</dbReference>
<dbReference type="OrthoDB" id="1235794at2"/>
<gene>
    <name evidence="6" type="ORF">D0C36_20955</name>
</gene>
<evidence type="ECO:0000256" key="4">
    <source>
        <dbReference type="SAM" id="SignalP"/>
    </source>
</evidence>
<dbReference type="InterPro" id="IPR057326">
    <property type="entry name" value="KR_dom"/>
</dbReference>
<dbReference type="Gene3D" id="3.40.50.720">
    <property type="entry name" value="NAD(P)-binding Rossmann-like Domain"/>
    <property type="match status" value="1"/>
</dbReference>
<keyword evidence="4" id="KW-0732">Signal</keyword>
<dbReference type="AlphaFoldDB" id="A0A372NMT9"/>
<dbReference type="PROSITE" id="PS00061">
    <property type="entry name" value="ADH_SHORT"/>
    <property type="match status" value="1"/>
</dbReference>
<evidence type="ECO:0000259" key="5">
    <source>
        <dbReference type="SMART" id="SM00822"/>
    </source>
</evidence>
<dbReference type="Pfam" id="PF00106">
    <property type="entry name" value="adh_short"/>
    <property type="match status" value="1"/>
</dbReference>
<dbReference type="PRINTS" id="PR00081">
    <property type="entry name" value="GDHRDH"/>
</dbReference>
<feature type="signal peptide" evidence="4">
    <location>
        <begin position="1"/>
        <end position="19"/>
    </location>
</feature>
<dbReference type="InterPro" id="IPR002347">
    <property type="entry name" value="SDR_fam"/>
</dbReference>
<organism evidence="6 7">
    <name type="scientific">Mucilaginibacter conchicola</name>
    <dbReference type="NCBI Taxonomy" id="2303333"/>
    <lineage>
        <taxon>Bacteria</taxon>
        <taxon>Pseudomonadati</taxon>
        <taxon>Bacteroidota</taxon>
        <taxon>Sphingobacteriia</taxon>
        <taxon>Sphingobacteriales</taxon>
        <taxon>Sphingobacteriaceae</taxon>
        <taxon>Mucilaginibacter</taxon>
    </lineage>
</organism>
<dbReference type="PANTHER" id="PTHR43976">
    <property type="entry name" value="SHORT CHAIN DEHYDROGENASE"/>
    <property type="match status" value="1"/>
</dbReference>
<dbReference type="InterPro" id="IPR036291">
    <property type="entry name" value="NAD(P)-bd_dom_sf"/>
</dbReference>
<dbReference type="PANTHER" id="PTHR43976:SF16">
    <property type="entry name" value="SHORT-CHAIN DEHYDROGENASE_REDUCTASE FAMILY PROTEIN"/>
    <property type="match status" value="1"/>
</dbReference>
<protein>
    <submittedName>
        <fullName evidence="6">SDR family oxidoreductase</fullName>
    </submittedName>
</protein>
<dbReference type="CDD" id="cd05374">
    <property type="entry name" value="17beta-HSD-like_SDR_c"/>
    <property type="match status" value="1"/>
</dbReference>
<feature type="domain" description="Ketoreductase" evidence="5">
    <location>
        <begin position="3"/>
        <end position="178"/>
    </location>
</feature>
<dbReference type="EMBL" id="QWDC01000004">
    <property type="protein sequence ID" value="RFZ90269.1"/>
    <property type="molecule type" value="Genomic_DNA"/>
</dbReference>
<keyword evidence="7" id="KW-1185">Reference proteome</keyword>
<name>A0A372NMT9_9SPHI</name>
<accession>A0A372NMT9</accession>
<reference evidence="6 7" key="1">
    <citation type="submission" date="2018-08" db="EMBL/GenBank/DDBJ databases">
        <title>Mucilaginibacter sp. MYSH2.</title>
        <authorList>
            <person name="Seo T."/>
        </authorList>
    </citation>
    <scope>NUCLEOTIDE SEQUENCE [LARGE SCALE GENOMIC DNA]</scope>
    <source>
        <strain evidence="6 7">MYSH2</strain>
    </source>
</reference>
<dbReference type="Proteomes" id="UP000264217">
    <property type="component" value="Unassembled WGS sequence"/>
</dbReference>
<evidence type="ECO:0000313" key="7">
    <source>
        <dbReference type="Proteomes" id="UP000264217"/>
    </source>
</evidence>
<feature type="chain" id="PRO_5016745166" evidence="4">
    <location>
        <begin position="20"/>
        <end position="269"/>
    </location>
</feature>
<dbReference type="GO" id="GO:0016491">
    <property type="term" value="F:oxidoreductase activity"/>
    <property type="evidence" value="ECO:0007669"/>
    <property type="project" value="UniProtKB-KW"/>
</dbReference>
<keyword evidence="2" id="KW-0560">Oxidoreductase</keyword>
<dbReference type="InterPro" id="IPR020904">
    <property type="entry name" value="Sc_DH/Rdtase_CS"/>
</dbReference>
<evidence type="ECO:0000256" key="3">
    <source>
        <dbReference type="RuleBase" id="RU000363"/>
    </source>
</evidence>
<evidence type="ECO:0000256" key="2">
    <source>
        <dbReference type="ARBA" id="ARBA00023002"/>
    </source>
</evidence>
<dbReference type="SMART" id="SM00822">
    <property type="entry name" value="PKS_KR"/>
    <property type="match status" value="1"/>
</dbReference>
<evidence type="ECO:0000313" key="6">
    <source>
        <dbReference type="EMBL" id="RFZ90269.1"/>
    </source>
</evidence>
<dbReference type="SUPFAM" id="SSF51735">
    <property type="entry name" value="NAD(P)-binding Rossmann-fold domains"/>
    <property type="match status" value="1"/>
</dbReference>
<dbReference type="InterPro" id="IPR051911">
    <property type="entry name" value="SDR_oxidoreductase"/>
</dbReference>
<comment type="caution">
    <text evidence="6">The sequence shown here is derived from an EMBL/GenBank/DDBJ whole genome shotgun (WGS) entry which is preliminary data.</text>
</comment>
<comment type="similarity">
    <text evidence="1 3">Belongs to the short-chain dehydrogenases/reductases (SDR) family.</text>
</comment>
<proteinExistence type="inferred from homology"/>